<protein>
    <submittedName>
        <fullName evidence="2">Uncharacterized protein</fullName>
    </submittedName>
</protein>
<evidence type="ECO:0000313" key="3">
    <source>
        <dbReference type="Proteomes" id="UP000287023"/>
    </source>
</evidence>
<keyword evidence="3" id="KW-1185">Reference proteome</keyword>
<sequence length="199" mass="22156">MKSPFPTEDLDNLLKACIEYTKHHDPYFYTGNICGRDGVPTDDDSVKRMFVWIAKTDKGLLEDCGFGKDNIHYFRLGHDAIDISRKGGFAKYLRNRSRSEFLDNFRLWAPIGISIAAIAVSVFALKKPADSASQLENLRGQLIELQSEQDQLRAAVEKSSIAQDNTSNRGASSAPAREEPLPNKPLQPITPEDSVSAEK</sequence>
<gene>
    <name evidence="2" type="ORF">ELY38_10265</name>
</gene>
<accession>A0A3S0W8J8</accession>
<dbReference type="RefSeq" id="WP_127061929.1">
    <property type="nucleotide sequence ID" value="NZ_RZHF01000014.1"/>
</dbReference>
<name>A0A3S0W8J8_9GAMM</name>
<evidence type="ECO:0000313" key="2">
    <source>
        <dbReference type="EMBL" id="RUR31818.1"/>
    </source>
</evidence>
<dbReference type="EMBL" id="RZHF01000014">
    <property type="protein sequence ID" value="RUR31818.1"/>
    <property type="molecule type" value="Genomic_DNA"/>
</dbReference>
<evidence type="ECO:0000256" key="1">
    <source>
        <dbReference type="SAM" id="MobiDB-lite"/>
    </source>
</evidence>
<feature type="compositionally biased region" description="Polar residues" evidence="1">
    <location>
        <begin position="160"/>
        <end position="171"/>
    </location>
</feature>
<dbReference type="Proteomes" id="UP000287023">
    <property type="component" value="Unassembled WGS sequence"/>
</dbReference>
<dbReference type="AlphaFoldDB" id="A0A3S0W8J8"/>
<comment type="caution">
    <text evidence="2">The sequence shown here is derived from an EMBL/GenBank/DDBJ whole genome shotgun (WGS) entry which is preliminary data.</text>
</comment>
<organism evidence="2 3">
    <name type="scientific">Vreelandella nanhaiensis</name>
    <dbReference type="NCBI Taxonomy" id="1258546"/>
    <lineage>
        <taxon>Bacteria</taxon>
        <taxon>Pseudomonadati</taxon>
        <taxon>Pseudomonadota</taxon>
        <taxon>Gammaproteobacteria</taxon>
        <taxon>Oceanospirillales</taxon>
        <taxon>Halomonadaceae</taxon>
        <taxon>Vreelandella</taxon>
    </lineage>
</organism>
<proteinExistence type="predicted"/>
<reference evidence="2 3" key="1">
    <citation type="submission" date="2018-12" db="EMBL/GenBank/DDBJ databases">
        <title>three novel Halomonas strain isolated from plants.</title>
        <authorList>
            <person name="Sun C."/>
        </authorList>
    </citation>
    <scope>NUCLEOTIDE SEQUENCE [LARGE SCALE GENOMIC DNA]</scope>
    <source>
        <strain evidence="2 3">JCM 18142</strain>
    </source>
</reference>
<feature type="region of interest" description="Disordered" evidence="1">
    <location>
        <begin position="154"/>
        <end position="199"/>
    </location>
</feature>
<dbReference type="OrthoDB" id="9973773at2"/>